<organism evidence="2 3">
    <name type="scientific">Mycena maculata</name>
    <dbReference type="NCBI Taxonomy" id="230809"/>
    <lineage>
        <taxon>Eukaryota</taxon>
        <taxon>Fungi</taxon>
        <taxon>Dikarya</taxon>
        <taxon>Basidiomycota</taxon>
        <taxon>Agaricomycotina</taxon>
        <taxon>Agaricomycetes</taxon>
        <taxon>Agaricomycetidae</taxon>
        <taxon>Agaricales</taxon>
        <taxon>Marasmiineae</taxon>
        <taxon>Mycenaceae</taxon>
        <taxon>Mycena</taxon>
    </lineage>
</organism>
<evidence type="ECO:0000313" key="2">
    <source>
        <dbReference type="EMBL" id="KAJ7730473.1"/>
    </source>
</evidence>
<sequence length="141" mass="15424">MSAFESNFWNLKDVHNPLSLIIQSQNNTPQEDRLMKGTDTAPINDEPTGATSSQAPSVISVTQSEDFLATINIAPSAFAMLPPTVGTPAPALTPAAPHPTLGLTPTTAFEQSRSWWLPDYSIDGRAYLRWNDSDFEVDPFF</sequence>
<gene>
    <name evidence="2" type="ORF">DFH07DRAFT_781596</name>
</gene>
<dbReference type="AlphaFoldDB" id="A0AAD7MSW3"/>
<comment type="caution">
    <text evidence="2">The sequence shown here is derived from an EMBL/GenBank/DDBJ whole genome shotgun (WGS) entry which is preliminary data.</text>
</comment>
<dbReference type="Proteomes" id="UP001215280">
    <property type="component" value="Unassembled WGS sequence"/>
</dbReference>
<reference evidence="2" key="1">
    <citation type="submission" date="2023-03" db="EMBL/GenBank/DDBJ databases">
        <title>Massive genome expansion in bonnet fungi (Mycena s.s.) driven by repeated elements and novel gene families across ecological guilds.</title>
        <authorList>
            <consortium name="Lawrence Berkeley National Laboratory"/>
            <person name="Harder C.B."/>
            <person name="Miyauchi S."/>
            <person name="Viragh M."/>
            <person name="Kuo A."/>
            <person name="Thoen E."/>
            <person name="Andreopoulos B."/>
            <person name="Lu D."/>
            <person name="Skrede I."/>
            <person name="Drula E."/>
            <person name="Henrissat B."/>
            <person name="Morin E."/>
            <person name="Kohler A."/>
            <person name="Barry K."/>
            <person name="LaButti K."/>
            <person name="Morin E."/>
            <person name="Salamov A."/>
            <person name="Lipzen A."/>
            <person name="Mereny Z."/>
            <person name="Hegedus B."/>
            <person name="Baldrian P."/>
            <person name="Stursova M."/>
            <person name="Weitz H."/>
            <person name="Taylor A."/>
            <person name="Grigoriev I.V."/>
            <person name="Nagy L.G."/>
            <person name="Martin F."/>
            <person name="Kauserud H."/>
        </authorList>
    </citation>
    <scope>NUCLEOTIDE SEQUENCE</scope>
    <source>
        <strain evidence="2">CBHHK188m</strain>
    </source>
</reference>
<feature type="region of interest" description="Disordered" evidence="1">
    <location>
        <begin position="26"/>
        <end position="57"/>
    </location>
</feature>
<protein>
    <submittedName>
        <fullName evidence="2">Uncharacterized protein</fullName>
    </submittedName>
</protein>
<name>A0AAD7MSW3_9AGAR</name>
<evidence type="ECO:0000313" key="3">
    <source>
        <dbReference type="Proteomes" id="UP001215280"/>
    </source>
</evidence>
<proteinExistence type="predicted"/>
<accession>A0AAD7MSW3</accession>
<evidence type="ECO:0000256" key="1">
    <source>
        <dbReference type="SAM" id="MobiDB-lite"/>
    </source>
</evidence>
<keyword evidence="3" id="KW-1185">Reference proteome</keyword>
<dbReference type="EMBL" id="JARJLG010000190">
    <property type="protein sequence ID" value="KAJ7730473.1"/>
    <property type="molecule type" value="Genomic_DNA"/>
</dbReference>